<evidence type="ECO:0000256" key="3">
    <source>
        <dbReference type="ARBA" id="ARBA00022884"/>
    </source>
</evidence>
<dbReference type="PANTHER" id="PTHR15592">
    <property type="entry name" value="MATRIN 3/NUCLEAR PROTEIN 220-RELATED"/>
    <property type="match status" value="1"/>
</dbReference>
<dbReference type="InterPro" id="IPR035979">
    <property type="entry name" value="RBD_domain_sf"/>
</dbReference>
<feature type="domain" description="RRM" evidence="5">
    <location>
        <begin position="65"/>
        <end position="139"/>
    </location>
</feature>
<keyword evidence="1" id="KW-0597">Phosphoprotein</keyword>
<dbReference type="GO" id="GO:0006397">
    <property type="term" value="P:mRNA processing"/>
    <property type="evidence" value="ECO:0007669"/>
    <property type="project" value="InterPro"/>
</dbReference>
<dbReference type="CDD" id="cd12423">
    <property type="entry name" value="RRM3_PTBP1_like"/>
    <property type="match status" value="1"/>
</dbReference>
<dbReference type="InterPro" id="IPR006536">
    <property type="entry name" value="HnRNP-L/PTB"/>
</dbReference>
<gene>
    <name evidence="6" type="ORF">BSL78_17967</name>
</gene>
<evidence type="ECO:0000256" key="2">
    <source>
        <dbReference type="ARBA" id="ARBA00022737"/>
    </source>
</evidence>
<dbReference type="SMART" id="SM00360">
    <property type="entry name" value="RRM"/>
    <property type="match status" value="3"/>
</dbReference>
<reference evidence="6 7" key="1">
    <citation type="journal article" date="2017" name="PLoS Biol.">
        <title>The sea cucumber genome provides insights into morphological evolution and visceral regeneration.</title>
        <authorList>
            <person name="Zhang X."/>
            <person name="Sun L."/>
            <person name="Yuan J."/>
            <person name="Sun Y."/>
            <person name="Gao Y."/>
            <person name="Zhang L."/>
            <person name="Li S."/>
            <person name="Dai H."/>
            <person name="Hamel J.F."/>
            <person name="Liu C."/>
            <person name="Yu Y."/>
            <person name="Liu S."/>
            <person name="Lin W."/>
            <person name="Guo K."/>
            <person name="Jin S."/>
            <person name="Xu P."/>
            <person name="Storey K.B."/>
            <person name="Huan P."/>
            <person name="Zhang T."/>
            <person name="Zhou Y."/>
            <person name="Zhang J."/>
            <person name="Lin C."/>
            <person name="Li X."/>
            <person name="Xing L."/>
            <person name="Huo D."/>
            <person name="Sun M."/>
            <person name="Wang L."/>
            <person name="Mercier A."/>
            <person name="Li F."/>
            <person name="Yang H."/>
            <person name="Xiang J."/>
        </authorList>
    </citation>
    <scope>NUCLEOTIDE SEQUENCE [LARGE SCALE GENOMIC DNA]</scope>
    <source>
        <strain evidence="6">Shaxun</strain>
        <tissue evidence="6">Muscle</tissue>
    </source>
</reference>
<dbReference type="GO" id="GO:0005634">
    <property type="term" value="C:nucleus"/>
    <property type="evidence" value="ECO:0007669"/>
    <property type="project" value="InterPro"/>
</dbReference>
<dbReference type="EMBL" id="MRZV01000729">
    <property type="protein sequence ID" value="PIK45173.1"/>
    <property type="molecule type" value="Genomic_DNA"/>
</dbReference>
<sequence>ITSTDMSELNGAGTKRGSEDMLYQRALNGTATTNVLSTIHRDDMSLIENEAKKAKLENKITDPSRVVHIRNLSNDASEAEVVNLGVPFGEVTNLLMLKGKNQALIELANEVIAARMVEYYTSMTTNLRGRPIYVQYSNYKELKTNSACAQQQAAAKAALQAASSIIPSFGISPVKTMETEGGPNHVLHATIENCVIPVTIEALHKVFSSFGTVLKMVTFTRNNQFQALIQLNDANSAAVAKLHLDNQNIYTGCCTLKIVFSKLQALSIKYNNDKSRDFTKPDLPYGDRTQVHPLDPTGALALRTAATRVPGTGGAVSMFPHFMHPGFAGLTPAHTALTAAGFPGHATAVPGMTNAYPAMPQPMMASQFPQHMSAMPVTGTAVLLVSNLSTELVTPQDLFTLFGVYGDVIRVKILYEKRDNALVQMSDPIQASICMQHLNGIKMFGKQLRVAPSKHQLVQMPKEGQPDAGLTKRFQQLTTSPFQETRLEKFPEHLRAISGFASLKHSVRIDLARSISLPFKLQLISRVEICFQYTS</sequence>
<organism evidence="6 7">
    <name type="scientific">Stichopus japonicus</name>
    <name type="common">Sea cucumber</name>
    <dbReference type="NCBI Taxonomy" id="307972"/>
    <lineage>
        <taxon>Eukaryota</taxon>
        <taxon>Metazoa</taxon>
        <taxon>Echinodermata</taxon>
        <taxon>Eleutherozoa</taxon>
        <taxon>Echinozoa</taxon>
        <taxon>Holothuroidea</taxon>
        <taxon>Aspidochirotacea</taxon>
        <taxon>Aspidochirotida</taxon>
        <taxon>Stichopodidae</taxon>
        <taxon>Apostichopus</taxon>
    </lineage>
</organism>
<feature type="domain" description="RRM" evidence="5">
    <location>
        <begin position="381"/>
        <end position="455"/>
    </location>
</feature>
<evidence type="ECO:0000313" key="6">
    <source>
        <dbReference type="EMBL" id="PIK45173.1"/>
    </source>
</evidence>
<dbReference type="Pfam" id="PF13893">
    <property type="entry name" value="RRM_5"/>
    <property type="match status" value="2"/>
</dbReference>
<dbReference type="InterPro" id="IPR012677">
    <property type="entry name" value="Nucleotide-bd_a/b_plait_sf"/>
</dbReference>
<protein>
    <submittedName>
        <fullName evidence="6">Putative polypyrimidine tract-binding protein 1-like isoform X1</fullName>
    </submittedName>
</protein>
<dbReference type="FunFam" id="3.30.70.330:FF:000341">
    <property type="entry name" value="Hephaestus, isoform C"/>
    <property type="match status" value="1"/>
</dbReference>
<feature type="non-terminal residue" evidence="6">
    <location>
        <position position="1"/>
    </location>
</feature>
<dbReference type="SUPFAM" id="SSF54928">
    <property type="entry name" value="RNA-binding domain, RBD"/>
    <property type="match status" value="3"/>
</dbReference>
<dbReference type="Pfam" id="PF11835">
    <property type="entry name" value="RRM_8"/>
    <property type="match status" value="1"/>
</dbReference>
<dbReference type="InterPro" id="IPR000504">
    <property type="entry name" value="RRM_dom"/>
</dbReference>
<proteinExistence type="predicted"/>
<keyword evidence="2" id="KW-0677">Repeat</keyword>
<evidence type="ECO:0000256" key="1">
    <source>
        <dbReference type="ARBA" id="ARBA00022553"/>
    </source>
</evidence>
<dbReference type="PROSITE" id="PS50102">
    <property type="entry name" value="RRM"/>
    <property type="match status" value="2"/>
</dbReference>
<name>A0A2G8KB25_STIJA</name>
<dbReference type="Gene3D" id="3.30.70.330">
    <property type="match status" value="3"/>
</dbReference>
<evidence type="ECO:0000313" key="7">
    <source>
        <dbReference type="Proteomes" id="UP000230750"/>
    </source>
</evidence>
<comment type="caution">
    <text evidence="6">The sequence shown here is derived from an EMBL/GenBank/DDBJ whole genome shotgun (WGS) entry which is preliminary data.</text>
</comment>
<dbReference type="AlphaFoldDB" id="A0A2G8KB25"/>
<dbReference type="NCBIfam" id="TIGR01649">
    <property type="entry name" value="hnRNP-L_PTB"/>
    <property type="match status" value="1"/>
</dbReference>
<dbReference type="STRING" id="307972.A0A2G8KB25"/>
<dbReference type="OrthoDB" id="296632at2759"/>
<accession>A0A2G8KB25</accession>
<keyword evidence="7" id="KW-1185">Reference proteome</keyword>
<dbReference type="Proteomes" id="UP000230750">
    <property type="component" value="Unassembled WGS sequence"/>
</dbReference>
<keyword evidence="3 4" id="KW-0694">RNA-binding</keyword>
<evidence type="ECO:0000259" key="5">
    <source>
        <dbReference type="PROSITE" id="PS50102"/>
    </source>
</evidence>
<dbReference type="InterPro" id="IPR021790">
    <property type="entry name" value="PTBP1-like_RRM2"/>
</dbReference>
<dbReference type="GO" id="GO:0003723">
    <property type="term" value="F:RNA binding"/>
    <property type="evidence" value="ECO:0007669"/>
    <property type="project" value="UniProtKB-UniRule"/>
</dbReference>
<evidence type="ECO:0000256" key="4">
    <source>
        <dbReference type="PROSITE-ProRule" id="PRU00176"/>
    </source>
</evidence>